<comment type="caution">
    <text evidence="2">The sequence shown here is derived from an EMBL/GenBank/DDBJ whole genome shotgun (WGS) entry which is preliminary data.</text>
</comment>
<dbReference type="PANTHER" id="PTHR41309:SF2">
    <property type="entry name" value="MEMBRANE PROTEIN"/>
    <property type="match status" value="1"/>
</dbReference>
<dbReference type="RefSeq" id="WP_129425094.1">
    <property type="nucleotide sequence ID" value="NZ_SDPW01000001.1"/>
</dbReference>
<feature type="transmembrane region" description="Helical" evidence="1">
    <location>
        <begin position="156"/>
        <end position="176"/>
    </location>
</feature>
<feature type="transmembrane region" description="Helical" evidence="1">
    <location>
        <begin position="9"/>
        <end position="30"/>
    </location>
</feature>
<dbReference type="OrthoDB" id="3182271at2"/>
<keyword evidence="3" id="KW-1185">Reference proteome</keyword>
<dbReference type="Pfam" id="PF13346">
    <property type="entry name" value="ABC2_membrane_5"/>
    <property type="match status" value="1"/>
</dbReference>
<organism evidence="2 3">
    <name type="scientific">Senegalimassilia faecalis</name>
    <dbReference type="NCBI Taxonomy" id="2509433"/>
    <lineage>
        <taxon>Bacteria</taxon>
        <taxon>Bacillati</taxon>
        <taxon>Actinomycetota</taxon>
        <taxon>Coriobacteriia</taxon>
        <taxon>Coriobacteriales</taxon>
        <taxon>Coriobacteriaceae</taxon>
        <taxon>Senegalimassilia</taxon>
    </lineage>
</organism>
<accession>A0A4Q2JZQ0</accession>
<dbReference type="AlphaFoldDB" id="A0A4Q2JZQ0"/>
<dbReference type="InterPro" id="IPR025699">
    <property type="entry name" value="ABC2_memb-like"/>
</dbReference>
<name>A0A4Q2JZQ0_9ACTN</name>
<keyword evidence="1" id="KW-0812">Transmembrane</keyword>
<evidence type="ECO:0000256" key="1">
    <source>
        <dbReference type="SAM" id="Phobius"/>
    </source>
</evidence>
<dbReference type="Proteomes" id="UP000293345">
    <property type="component" value="Unassembled WGS sequence"/>
</dbReference>
<evidence type="ECO:0000313" key="3">
    <source>
        <dbReference type="Proteomes" id="UP000293345"/>
    </source>
</evidence>
<sequence length="223" mass="23754">MKAILQTEFAYVWSTLLATLGAFVIVYAFLCWSLQTPAMMSILCAMEPLLIMFTFMNADMANGWGRYRAALPFSRRDIVVGRYAAILLFAAATIAAAFVLGMAGNVIGPAAIAEFEPMPAFELAATCICSTAVVLVLVACMQPFLVKFGNAKGVRYATLAFLLVIGLGIAALSQVLDAPMMYEVADWIEANAGLMVAGIAAIGALALAASCAISLRIYKRKDL</sequence>
<proteinExistence type="predicted"/>
<gene>
    <name evidence="2" type="ORF">ET524_08860</name>
</gene>
<reference evidence="2 3" key="1">
    <citation type="submission" date="2019-01" db="EMBL/GenBank/DDBJ databases">
        <title>Senegalimassilia sp. nov. KGMB04484 isolated human feces.</title>
        <authorList>
            <person name="Han K.-I."/>
            <person name="Kim J.-S."/>
            <person name="Lee K.C."/>
            <person name="Suh M.K."/>
            <person name="Eom M.K."/>
            <person name="Lee J.H."/>
            <person name="Park S.-H."/>
            <person name="Kang S.W."/>
            <person name="Park J.-E."/>
            <person name="Oh B.S."/>
            <person name="Yu S.Y."/>
            <person name="Choi S.-H."/>
            <person name="Lee D.H."/>
            <person name="Yoon H."/>
            <person name="Kim B.-Y."/>
            <person name="Lee J.H."/>
            <person name="Lee J.-S."/>
        </authorList>
    </citation>
    <scope>NUCLEOTIDE SEQUENCE [LARGE SCALE GENOMIC DNA]</scope>
    <source>
        <strain evidence="2 3">KGMB04484</strain>
    </source>
</reference>
<dbReference type="EMBL" id="SDPW01000001">
    <property type="protein sequence ID" value="RXZ54579.1"/>
    <property type="molecule type" value="Genomic_DNA"/>
</dbReference>
<feature type="transmembrane region" description="Helical" evidence="1">
    <location>
        <begin position="196"/>
        <end position="218"/>
    </location>
</feature>
<keyword evidence="1" id="KW-0472">Membrane</keyword>
<feature type="transmembrane region" description="Helical" evidence="1">
    <location>
        <begin position="123"/>
        <end position="144"/>
    </location>
</feature>
<evidence type="ECO:0000313" key="2">
    <source>
        <dbReference type="EMBL" id="RXZ54579.1"/>
    </source>
</evidence>
<feature type="transmembrane region" description="Helical" evidence="1">
    <location>
        <begin position="79"/>
        <end position="103"/>
    </location>
</feature>
<dbReference type="PANTHER" id="PTHR41309">
    <property type="entry name" value="MEMBRANE PROTEIN-RELATED"/>
    <property type="match status" value="1"/>
</dbReference>
<protein>
    <submittedName>
        <fullName evidence="2">ABC-2 transporter permease</fullName>
    </submittedName>
</protein>
<feature type="transmembrane region" description="Helical" evidence="1">
    <location>
        <begin position="36"/>
        <end position="58"/>
    </location>
</feature>
<keyword evidence="1" id="KW-1133">Transmembrane helix</keyword>